<keyword evidence="3" id="KW-1185">Reference proteome</keyword>
<dbReference type="Proteomes" id="UP001385951">
    <property type="component" value="Unassembled WGS sequence"/>
</dbReference>
<gene>
    <name evidence="2" type="ORF">QCA50_014540</name>
</gene>
<dbReference type="PANTHER" id="PTHR33099:SF14">
    <property type="entry name" value="PROLYL 4-HYDROXYLASE ALPHA SUBUNIT FE(2+) 2OG DIOXYGENASE DOMAIN-CONTAINING PROTEIN"/>
    <property type="match status" value="1"/>
</dbReference>
<evidence type="ECO:0000259" key="1">
    <source>
        <dbReference type="Pfam" id="PF13640"/>
    </source>
</evidence>
<dbReference type="Gene3D" id="2.60.120.620">
    <property type="entry name" value="q2cbj1_9rhob like domain"/>
    <property type="match status" value="1"/>
</dbReference>
<organism evidence="2 3">
    <name type="scientific">Cerrena zonata</name>
    <dbReference type="NCBI Taxonomy" id="2478898"/>
    <lineage>
        <taxon>Eukaryota</taxon>
        <taxon>Fungi</taxon>
        <taxon>Dikarya</taxon>
        <taxon>Basidiomycota</taxon>
        <taxon>Agaricomycotina</taxon>
        <taxon>Agaricomycetes</taxon>
        <taxon>Polyporales</taxon>
        <taxon>Cerrenaceae</taxon>
        <taxon>Cerrena</taxon>
    </lineage>
</organism>
<feature type="domain" description="Prolyl 4-hydroxylase alpha subunit Fe(2+) 2OG dioxygenase" evidence="1">
    <location>
        <begin position="129"/>
        <end position="221"/>
    </location>
</feature>
<proteinExistence type="predicted"/>
<reference evidence="2 3" key="1">
    <citation type="submission" date="2022-09" db="EMBL/GenBank/DDBJ databases">
        <authorList>
            <person name="Palmer J.M."/>
        </authorList>
    </citation>
    <scope>NUCLEOTIDE SEQUENCE [LARGE SCALE GENOMIC DNA]</scope>
    <source>
        <strain evidence="2 3">DSM 7382</strain>
    </source>
</reference>
<protein>
    <recommendedName>
        <fullName evidence="1">Prolyl 4-hydroxylase alpha subunit Fe(2+) 2OG dioxygenase domain-containing protein</fullName>
    </recommendedName>
</protein>
<dbReference type="Pfam" id="PF13640">
    <property type="entry name" value="2OG-FeII_Oxy_3"/>
    <property type="match status" value="1"/>
</dbReference>
<evidence type="ECO:0000313" key="2">
    <source>
        <dbReference type="EMBL" id="KAK7682335.1"/>
    </source>
</evidence>
<name>A0AAW0FLR5_9APHY</name>
<dbReference type="AlphaFoldDB" id="A0AAW0FLR5"/>
<accession>A0AAW0FLR5</accession>
<dbReference type="PANTHER" id="PTHR33099">
    <property type="entry name" value="FE2OG DIOXYGENASE DOMAIN-CONTAINING PROTEIN"/>
    <property type="match status" value="1"/>
</dbReference>
<comment type="caution">
    <text evidence="2">The sequence shown here is derived from an EMBL/GenBank/DDBJ whole genome shotgun (WGS) entry which is preliminary data.</text>
</comment>
<evidence type="ECO:0000313" key="3">
    <source>
        <dbReference type="Proteomes" id="UP001385951"/>
    </source>
</evidence>
<sequence>MAHGVPTMEQLESLKSALVNKPPYCSGTLRLPTEEYVLYFGKDKIGHRLDFTDVDDNILDKLAEACDVATFGVNQQDVLDESYRKAGKLDSKFFSPKFNFDGSGLRDIIRNDLLEGTKAEQNIRAELYKLNVYGPGSFFKSHKDTPRSETMFGSLVLIYPTVHEGGALTLRDCDKEWSFDSAQAVKDTNDPEIGYVIFYSDVEHEVTEVISGYRVTITYNLYFEPSTAAMKHTSLSIHGNRLSQVFQSLLSDPNFLPKGGHLGFGLHRQYALKKDSRSLNYIYDNLKGSDATLLNVFRALGLSPKFYLLYDDDDEEGSVVVCPQLADLEDDHVEGTIAYHLREWYGGKVIKRATESDYESDFRDDPVLGRHKKAVDMKVYWVTELTKVTEVKNGYLAYGNESSIEYTYGYGCLVVSVGPYGDRKKSIRRKKKRST</sequence>
<dbReference type="EMBL" id="JASBNA010000036">
    <property type="protein sequence ID" value="KAK7682335.1"/>
    <property type="molecule type" value="Genomic_DNA"/>
</dbReference>
<dbReference type="InterPro" id="IPR044862">
    <property type="entry name" value="Pro_4_hyd_alph_FE2OG_OXY"/>
</dbReference>